<dbReference type="HOGENOM" id="CLU_004552_3_0_1"/>
<dbReference type="EMBL" id="KN837161">
    <property type="protein sequence ID" value="KIJ38335.1"/>
    <property type="molecule type" value="Genomic_DNA"/>
</dbReference>
<accession>A0A0C9VKQ8</accession>
<keyword evidence="2" id="KW-1185">Reference proteome</keyword>
<gene>
    <name evidence="1" type="ORF">M422DRAFT_86089</name>
</gene>
<protein>
    <submittedName>
        <fullName evidence="1">Uncharacterized protein</fullName>
    </submittedName>
</protein>
<reference evidence="1 2" key="1">
    <citation type="submission" date="2014-06" db="EMBL/GenBank/DDBJ databases">
        <title>Evolutionary Origins and Diversification of the Mycorrhizal Mutualists.</title>
        <authorList>
            <consortium name="DOE Joint Genome Institute"/>
            <consortium name="Mycorrhizal Genomics Consortium"/>
            <person name="Kohler A."/>
            <person name="Kuo A."/>
            <person name="Nagy L.G."/>
            <person name="Floudas D."/>
            <person name="Copeland A."/>
            <person name="Barry K.W."/>
            <person name="Cichocki N."/>
            <person name="Veneault-Fourrey C."/>
            <person name="LaButti K."/>
            <person name="Lindquist E.A."/>
            <person name="Lipzen A."/>
            <person name="Lundell T."/>
            <person name="Morin E."/>
            <person name="Murat C."/>
            <person name="Riley R."/>
            <person name="Ohm R."/>
            <person name="Sun H."/>
            <person name="Tunlid A."/>
            <person name="Henrissat B."/>
            <person name="Grigoriev I.V."/>
            <person name="Hibbett D.S."/>
            <person name="Martin F."/>
        </authorList>
    </citation>
    <scope>NUCLEOTIDE SEQUENCE [LARGE SCALE GENOMIC DNA]</scope>
    <source>
        <strain evidence="1 2">SS14</strain>
    </source>
</reference>
<name>A0A0C9VKQ8_SPHS4</name>
<feature type="non-terminal residue" evidence="1">
    <location>
        <position position="122"/>
    </location>
</feature>
<proteinExistence type="predicted"/>
<evidence type="ECO:0000313" key="1">
    <source>
        <dbReference type="EMBL" id="KIJ38335.1"/>
    </source>
</evidence>
<evidence type="ECO:0000313" key="2">
    <source>
        <dbReference type="Proteomes" id="UP000054279"/>
    </source>
</evidence>
<dbReference type="OrthoDB" id="2666777at2759"/>
<dbReference type="Pfam" id="PF18758">
    <property type="entry name" value="KDZ"/>
    <property type="match status" value="1"/>
</dbReference>
<dbReference type="InterPro" id="IPR040521">
    <property type="entry name" value="KDZ"/>
</dbReference>
<dbReference type="Proteomes" id="UP000054279">
    <property type="component" value="Unassembled WGS sequence"/>
</dbReference>
<dbReference type="AlphaFoldDB" id="A0A0C9VKQ8"/>
<sequence length="122" mass="13586">PSHYLQTCCPACFGDTKPILDNAHVLVCLDANFTQKCLQGKYNDPTLVHPQSLFILEADLRRMEDTVESIRGKKTGPKLKMKTELPDEVLDECEKSFIAVQEKIAKVSSKLYVNTGLVALSC</sequence>
<feature type="non-terminal residue" evidence="1">
    <location>
        <position position="1"/>
    </location>
</feature>
<organism evidence="1 2">
    <name type="scientific">Sphaerobolus stellatus (strain SS14)</name>
    <dbReference type="NCBI Taxonomy" id="990650"/>
    <lineage>
        <taxon>Eukaryota</taxon>
        <taxon>Fungi</taxon>
        <taxon>Dikarya</taxon>
        <taxon>Basidiomycota</taxon>
        <taxon>Agaricomycotina</taxon>
        <taxon>Agaricomycetes</taxon>
        <taxon>Phallomycetidae</taxon>
        <taxon>Geastrales</taxon>
        <taxon>Sphaerobolaceae</taxon>
        <taxon>Sphaerobolus</taxon>
    </lineage>
</organism>